<geneLocation type="plasmid" evidence="6 7">
    <name>pHIC</name>
</geneLocation>
<dbReference type="InterPro" id="IPR050153">
    <property type="entry name" value="Metal_Ion_Import_ABC"/>
</dbReference>
<dbReference type="SMART" id="SM00382">
    <property type="entry name" value="AAA"/>
    <property type="match status" value="1"/>
</dbReference>
<dbReference type="Pfam" id="PF00005">
    <property type="entry name" value="ABC_tran"/>
    <property type="match status" value="1"/>
</dbReference>
<dbReference type="KEGG" id="haby:HLVA_20970"/>
<dbReference type="InterPro" id="IPR003593">
    <property type="entry name" value="AAA+_ATPase"/>
</dbReference>
<evidence type="ECO:0000259" key="5">
    <source>
        <dbReference type="PROSITE" id="PS50893"/>
    </source>
</evidence>
<dbReference type="SUPFAM" id="SSF52540">
    <property type="entry name" value="P-loop containing nucleoside triphosphate hydrolases"/>
    <property type="match status" value="1"/>
</dbReference>
<dbReference type="RefSeq" id="WP_307905612.1">
    <property type="nucleotide sequence ID" value="NZ_AP027060.1"/>
</dbReference>
<organism evidence="6 7">
    <name type="scientific">Haliovirga abyssi</name>
    <dbReference type="NCBI Taxonomy" id="2996794"/>
    <lineage>
        <taxon>Bacteria</taxon>
        <taxon>Fusobacteriati</taxon>
        <taxon>Fusobacteriota</taxon>
        <taxon>Fusobacteriia</taxon>
        <taxon>Fusobacteriales</taxon>
        <taxon>Haliovirgaceae</taxon>
        <taxon>Haliovirga</taxon>
    </lineage>
</organism>
<evidence type="ECO:0000313" key="7">
    <source>
        <dbReference type="Proteomes" id="UP001321582"/>
    </source>
</evidence>
<feature type="domain" description="ABC transporter" evidence="5">
    <location>
        <begin position="7"/>
        <end position="235"/>
    </location>
</feature>
<dbReference type="InterPro" id="IPR027417">
    <property type="entry name" value="P-loop_NTPase"/>
</dbReference>
<dbReference type="PROSITE" id="PS00211">
    <property type="entry name" value="ABC_TRANSPORTER_1"/>
    <property type="match status" value="1"/>
</dbReference>
<evidence type="ECO:0000256" key="1">
    <source>
        <dbReference type="ARBA" id="ARBA00005417"/>
    </source>
</evidence>
<reference evidence="6 7" key="1">
    <citation type="submission" date="2022-11" db="EMBL/GenBank/DDBJ databases">
        <title>Haliovirga abyssi gen. nov., sp. nov., a mesophilic fermentative bacterium isolated from the Iheya North hydrothermal field and the proposal of Haliovirgaceae fam. nov.</title>
        <authorList>
            <person name="Miyazaki U."/>
            <person name="Tame A."/>
            <person name="Miyazaki J."/>
            <person name="Takai K."/>
            <person name="Sawayama S."/>
            <person name="Kitajima M."/>
            <person name="Okamoto A."/>
            <person name="Nakagawa S."/>
        </authorList>
    </citation>
    <scope>NUCLEOTIDE SEQUENCE [LARGE SCALE GENOMIC DNA]</scope>
    <source>
        <strain evidence="6 7">IC12</strain>
        <plasmid evidence="6 7">pHIC</plasmid>
    </source>
</reference>
<dbReference type="Gene3D" id="3.40.50.300">
    <property type="entry name" value="P-loop containing nucleotide triphosphate hydrolases"/>
    <property type="match status" value="1"/>
</dbReference>
<dbReference type="PROSITE" id="PS50893">
    <property type="entry name" value="ABC_TRANSPORTER_2"/>
    <property type="match status" value="1"/>
</dbReference>
<sequence>MNKSKVIDINNITAGYDNHKIALKNINLSIYENDFIGIIGPNGGGKTTLLKVILGLLKPFSGEIKYYSDEKEHFIGYLPQFKLIDEKFPIIVKDVILSGLSSKKSIFKAISKEDNNKLEKIMEEIKITDLKNRAIGSLSGGQLQRVFLARAIISNPKILILDEPNTFVDKKFSSTLYDLLRELNKNMTIILVSHDLGTIPQYVKSIACVNQTLHYHPTSEITEDMIDAYACPLEVLAHGPVPHRIILKHGGNKDD</sequence>
<proteinExistence type="inferred from homology"/>
<gene>
    <name evidence="6" type="ORF">HLVA_20970</name>
</gene>
<dbReference type="EMBL" id="AP027060">
    <property type="protein sequence ID" value="BDU51528.1"/>
    <property type="molecule type" value="Genomic_DNA"/>
</dbReference>
<keyword evidence="4 6" id="KW-0067">ATP-binding</keyword>
<evidence type="ECO:0000313" key="6">
    <source>
        <dbReference type="EMBL" id="BDU51528.1"/>
    </source>
</evidence>
<dbReference type="GO" id="GO:0016887">
    <property type="term" value="F:ATP hydrolysis activity"/>
    <property type="evidence" value="ECO:0007669"/>
    <property type="project" value="InterPro"/>
</dbReference>
<dbReference type="InterPro" id="IPR017871">
    <property type="entry name" value="ABC_transporter-like_CS"/>
</dbReference>
<name>A0AAU9DA60_9FUSO</name>
<dbReference type="Proteomes" id="UP001321582">
    <property type="component" value="Plasmid pHIC"/>
</dbReference>
<dbReference type="InterPro" id="IPR003439">
    <property type="entry name" value="ABC_transporter-like_ATP-bd"/>
</dbReference>
<dbReference type="FunFam" id="3.40.50.300:FF:000134">
    <property type="entry name" value="Iron-enterobactin ABC transporter ATP-binding protein"/>
    <property type="match status" value="1"/>
</dbReference>
<evidence type="ECO:0000256" key="2">
    <source>
        <dbReference type="ARBA" id="ARBA00022448"/>
    </source>
</evidence>
<keyword evidence="3" id="KW-0547">Nucleotide-binding</keyword>
<evidence type="ECO:0000256" key="4">
    <source>
        <dbReference type="ARBA" id="ARBA00022840"/>
    </source>
</evidence>
<dbReference type="PANTHER" id="PTHR42734:SF17">
    <property type="entry name" value="METAL TRANSPORT SYSTEM ATP-BINDING PROTEIN TM_0124-RELATED"/>
    <property type="match status" value="1"/>
</dbReference>
<dbReference type="GO" id="GO:0005524">
    <property type="term" value="F:ATP binding"/>
    <property type="evidence" value="ECO:0007669"/>
    <property type="project" value="UniProtKB-KW"/>
</dbReference>
<protein>
    <submittedName>
        <fullName evidence="6">Zinc ABC transporter ATP-binding protein</fullName>
    </submittedName>
</protein>
<comment type="similarity">
    <text evidence="1">Belongs to the ABC transporter superfamily.</text>
</comment>
<evidence type="ECO:0000256" key="3">
    <source>
        <dbReference type="ARBA" id="ARBA00022741"/>
    </source>
</evidence>
<keyword evidence="6" id="KW-0614">Plasmid</keyword>
<dbReference type="AlphaFoldDB" id="A0AAU9DA60"/>
<keyword evidence="2" id="KW-0813">Transport</keyword>
<dbReference type="PANTHER" id="PTHR42734">
    <property type="entry name" value="METAL TRANSPORT SYSTEM ATP-BINDING PROTEIN TM_0124-RELATED"/>
    <property type="match status" value="1"/>
</dbReference>
<keyword evidence="7" id="KW-1185">Reference proteome</keyword>
<accession>A0AAU9DA60</accession>